<keyword evidence="7" id="KW-0349">Heme</keyword>
<dbReference type="InterPro" id="IPR036396">
    <property type="entry name" value="Cyt_P450_sf"/>
</dbReference>
<dbReference type="Pfam" id="PF00067">
    <property type="entry name" value="p450"/>
    <property type="match status" value="1"/>
</dbReference>
<sequence length="492" mass="56489">MLSLTLVGVLAQGNWMFIMYLPFLSCALALLAVLKRRLSNRPGEKEILQNGYKKFKDTSIWRMQTSDYPLYILPNKYLPLLRLEKRVDLPSHVHDQYQSKYTNAMCSSSFMKCTQVNLNNNLATILPDVIEEMHRAMTRELPSSHKWQSILAFEKLLRIIGSVSGRVNVGPEISRNAEWLNLYTQYPINFFASISAITQWPRFLRPLVQYTLPQLRRVNTMKARMSEILAPEFAKRRKAKISESNKPNTMLQWVWDDSTEKDRTNEHQSMIQILATVPTTYTVAFAATQALFDLAARPEYIPIIREEFESVCDSCEEKRPTKEAFGKMTKLDGFLKESQRITPLALVVSFERKALENIDLADGTHIPKGSHIAAPSYHIGLDESHFSSPETFDGLRFHNLQQAEFERTGKPSTKYQYVAVNETSLHFGYGLQACPGRWFAAIVLKLLLGLLVMQFDVKLMDKGEGRPKSEIDRFFIYPDSTKMVVLRKREGV</sequence>
<comment type="similarity">
    <text evidence="2">Belongs to the cytochrome P450 family.</text>
</comment>
<dbReference type="GeneID" id="37161365"/>
<accession>A0A8G1VNE9</accession>
<keyword evidence="4" id="KW-0560">Oxidoreductase</keyword>
<evidence type="ECO:0000256" key="2">
    <source>
        <dbReference type="ARBA" id="ARBA00010617"/>
    </source>
</evidence>
<dbReference type="InterPro" id="IPR002403">
    <property type="entry name" value="Cyt_P450_E_grp-IV"/>
</dbReference>
<keyword evidence="8" id="KW-0812">Transmembrane</keyword>
<dbReference type="PANTHER" id="PTHR46206">
    <property type="entry name" value="CYTOCHROME P450"/>
    <property type="match status" value="1"/>
</dbReference>
<dbReference type="GO" id="GO:0004497">
    <property type="term" value="F:monooxygenase activity"/>
    <property type="evidence" value="ECO:0007669"/>
    <property type="project" value="UniProtKB-KW"/>
</dbReference>
<feature type="binding site" description="axial binding residue" evidence="7">
    <location>
        <position position="434"/>
    </location>
    <ligand>
        <name>heme</name>
        <dbReference type="ChEBI" id="CHEBI:30413"/>
    </ligand>
    <ligandPart>
        <name>Fe</name>
        <dbReference type="ChEBI" id="CHEBI:18248"/>
    </ligandPart>
</feature>
<dbReference type="RefSeq" id="XP_025514555.1">
    <property type="nucleotide sequence ID" value="XM_025657963.1"/>
</dbReference>
<dbReference type="GO" id="GO:0019748">
    <property type="term" value="P:secondary metabolic process"/>
    <property type="evidence" value="ECO:0007669"/>
    <property type="project" value="UniProtKB-ARBA"/>
</dbReference>
<keyword evidence="6" id="KW-0503">Monooxygenase</keyword>
<evidence type="ECO:0000313" key="9">
    <source>
        <dbReference type="EMBL" id="RAH56633.1"/>
    </source>
</evidence>
<dbReference type="CDD" id="cd11041">
    <property type="entry name" value="CYP503A1-like"/>
    <property type="match status" value="1"/>
</dbReference>
<comment type="cofactor">
    <cofactor evidence="1 7">
        <name>heme</name>
        <dbReference type="ChEBI" id="CHEBI:30413"/>
    </cofactor>
</comment>
<keyword evidence="5 7" id="KW-0408">Iron</keyword>
<dbReference type="Proteomes" id="UP000249526">
    <property type="component" value="Unassembled WGS sequence"/>
</dbReference>
<feature type="transmembrane region" description="Helical" evidence="8">
    <location>
        <begin position="15"/>
        <end position="34"/>
    </location>
</feature>
<name>A0A8G1VNE9_9EURO</name>
<dbReference type="InterPro" id="IPR001128">
    <property type="entry name" value="Cyt_P450"/>
</dbReference>
<dbReference type="AlphaFoldDB" id="A0A8G1VNE9"/>
<evidence type="ECO:0000256" key="7">
    <source>
        <dbReference type="PIRSR" id="PIRSR602403-1"/>
    </source>
</evidence>
<keyword evidence="8" id="KW-1133">Transmembrane helix</keyword>
<dbReference type="PANTHER" id="PTHR46206:SF7">
    <property type="entry name" value="P450, PUTATIVE (EUROFUNG)-RELATED"/>
    <property type="match status" value="1"/>
</dbReference>
<dbReference type="SUPFAM" id="SSF48264">
    <property type="entry name" value="Cytochrome P450"/>
    <property type="match status" value="1"/>
</dbReference>
<reference evidence="9 10" key="1">
    <citation type="submission" date="2018-02" db="EMBL/GenBank/DDBJ databases">
        <title>The genomes of Aspergillus section Nigri reveals drivers in fungal speciation.</title>
        <authorList>
            <consortium name="DOE Joint Genome Institute"/>
            <person name="Vesth T.C."/>
            <person name="Nybo J."/>
            <person name="Theobald S."/>
            <person name="Brandl J."/>
            <person name="Frisvad J.C."/>
            <person name="Nielsen K.F."/>
            <person name="Lyhne E.K."/>
            <person name="Kogle M.E."/>
            <person name="Kuo A."/>
            <person name="Riley R."/>
            <person name="Clum A."/>
            <person name="Nolan M."/>
            <person name="Lipzen A."/>
            <person name="Salamov A."/>
            <person name="Henrissat B."/>
            <person name="Wiebenga A."/>
            <person name="De vries R.P."/>
            <person name="Grigoriev I.V."/>
            <person name="Mortensen U.H."/>
            <person name="Andersen M.R."/>
            <person name="Baker S.E."/>
        </authorList>
    </citation>
    <scope>NUCLEOTIDE SEQUENCE [LARGE SCALE GENOMIC DNA]</scope>
    <source>
        <strain evidence="9 10">CBS 112811</strain>
    </source>
</reference>
<evidence type="ECO:0000256" key="6">
    <source>
        <dbReference type="ARBA" id="ARBA00023033"/>
    </source>
</evidence>
<evidence type="ECO:0000256" key="4">
    <source>
        <dbReference type="ARBA" id="ARBA00023002"/>
    </source>
</evidence>
<dbReference type="GO" id="GO:0005506">
    <property type="term" value="F:iron ion binding"/>
    <property type="evidence" value="ECO:0007669"/>
    <property type="project" value="InterPro"/>
</dbReference>
<protein>
    <submittedName>
        <fullName evidence="9">Cytochrome P450</fullName>
    </submittedName>
</protein>
<evidence type="ECO:0000256" key="5">
    <source>
        <dbReference type="ARBA" id="ARBA00023004"/>
    </source>
</evidence>
<evidence type="ECO:0000256" key="8">
    <source>
        <dbReference type="SAM" id="Phobius"/>
    </source>
</evidence>
<keyword evidence="10" id="KW-1185">Reference proteome</keyword>
<dbReference type="GO" id="GO:0020037">
    <property type="term" value="F:heme binding"/>
    <property type="evidence" value="ECO:0007669"/>
    <property type="project" value="InterPro"/>
</dbReference>
<evidence type="ECO:0000256" key="1">
    <source>
        <dbReference type="ARBA" id="ARBA00001971"/>
    </source>
</evidence>
<dbReference type="PRINTS" id="PR00465">
    <property type="entry name" value="EP450IV"/>
</dbReference>
<gene>
    <name evidence="9" type="ORF">BO85DRAFT_422447</name>
</gene>
<keyword evidence="8" id="KW-0472">Membrane</keyword>
<organism evidence="9 10">
    <name type="scientific">Aspergillus piperis CBS 112811</name>
    <dbReference type="NCBI Taxonomy" id="1448313"/>
    <lineage>
        <taxon>Eukaryota</taxon>
        <taxon>Fungi</taxon>
        <taxon>Dikarya</taxon>
        <taxon>Ascomycota</taxon>
        <taxon>Pezizomycotina</taxon>
        <taxon>Eurotiomycetes</taxon>
        <taxon>Eurotiomycetidae</taxon>
        <taxon>Eurotiales</taxon>
        <taxon>Aspergillaceae</taxon>
        <taxon>Aspergillus</taxon>
        <taxon>Aspergillus subgen. Circumdati</taxon>
    </lineage>
</organism>
<evidence type="ECO:0000256" key="3">
    <source>
        <dbReference type="ARBA" id="ARBA00022723"/>
    </source>
</evidence>
<evidence type="ECO:0000313" key="10">
    <source>
        <dbReference type="Proteomes" id="UP000249526"/>
    </source>
</evidence>
<proteinExistence type="inferred from homology"/>
<dbReference type="EMBL" id="KZ825064">
    <property type="protein sequence ID" value="RAH56633.1"/>
    <property type="molecule type" value="Genomic_DNA"/>
</dbReference>
<dbReference type="Gene3D" id="1.10.630.10">
    <property type="entry name" value="Cytochrome P450"/>
    <property type="match status" value="1"/>
</dbReference>
<keyword evidence="3 7" id="KW-0479">Metal-binding</keyword>
<dbReference type="GO" id="GO:0016705">
    <property type="term" value="F:oxidoreductase activity, acting on paired donors, with incorporation or reduction of molecular oxygen"/>
    <property type="evidence" value="ECO:0007669"/>
    <property type="project" value="InterPro"/>
</dbReference>